<dbReference type="EMBL" id="JBHUIW010000003">
    <property type="protein sequence ID" value="MFD2181355.1"/>
    <property type="molecule type" value="Genomic_DNA"/>
</dbReference>
<protein>
    <recommendedName>
        <fullName evidence="4">Glycosyltransferase RgtA/B/C/D-like domain-containing protein</fullName>
    </recommendedName>
</protein>
<reference evidence="3" key="1">
    <citation type="journal article" date="2019" name="Int. J. Syst. Evol. Microbiol.">
        <title>The Global Catalogue of Microorganisms (GCM) 10K type strain sequencing project: providing services to taxonomists for standard genome sequencing and annotation.</title>
        <authorList>
            <consortium name="The Broad Institute Genomics Platform"/>
            <consortium name="The Broad Institute Genome Sequencing Center for Infectious Disease"/>
            <person name="Wu L."/>
            <person name="Ma J."/>
        </authorList>
    </citation>
    <scope>NUCLEOTIDE SEQUENCE [LARGE SCALE GENOMIC DNA]</scope>
    <source>
        <strain evidence="3">CGMCC 1.6774</strain>
    </source>
</reference>
<evidence type="ECO:0008006" key="4">
    <source>
        <dbReference type="Google" id="ProtNLM"/>
    </source>
</evidence>
<feature type="transmembrane region" description="Helical" evidence="1">
    <location>
        <begin position="203"/>
        <end position="224"/>
    </location>
</feature>
<keyword evidence="3" id="KW-1185">Reference proteome</keyword>
<keyword evidence="1" id="KW-0812">Transmembrane</keyword>
<keyword evidence="1" id="KW-1133">Transmembrane helix</keyword>
<dbReference type="Proteomes" id="UP001597314">
    <property type="component" value="Unassembled WGS sequence"/>
</dbReference>
<organism evidence="2 3">
    <name type="scientific">Rhodoplanes azumiensis</name>
    <dbReference type="NCBI Taxonomy" id="1897628"/>
    <lineage>
        <taxon>Bacteria</taxon>
        <taxon>Pseudomonadati</taxon>
        <taxon>Pseudomonadota</taxon>
        <taxon>Alphaproteobacteria</taxon>
        <taxon>Hyphomicrobiales</taxon>
        <taxon>Nitrobacteraceae</taxon>
        <taxon>Rhodoplanes</taxon>
    </lineage>
</organism>
<proteinExistence type="predicted"/>
<feature type="transmembrane region" description="Helical" evidence="1">
    <location>
        <begin position="90"/>
        <end position="111"/>
    </location>
</feature>
<accession>A0ABW5AGJ4</accession>
<gene>
    <name evidence="2" type="ORF">ACFSOX_04260</name>
</gene>
<evidence type="ECO:0000313" key="3">
    <source>
        <dbReference type="Proteomes" id="UP001597314"/>
    </source>
</evidence>
<sequence length="482" mass="50881">MPAMTDLPMTDLRGLVVGAGLTWALAFVGVGLGADLQVWGDGALFSYAVAVRDTWGFHWHNIPGRLVTHVVAHLPAEASVGPTGSAHAGIVLYGLLLFAAPLLGLGATVVVDRTPGRRIFVAACLSTALLCPLVFPCPTEMWMAHAVFWPTLALCHGAPLTRGATLAIAAALLALVFTHEGGVVLAAAILAVQALRGPRTTRFLRTAAALAVALAAWAVVKLTIRPDDYISAVLTTAAFRFVDPDNLLDPVVLLIAAAVAIFAGLAGALRRIGIAAAVACAFGATVLLLVAYWLVLDRALLAENRYPLRTVLLIGPPVLAGLAVVRTLDDEGRLPTWLRRPAADLAMRARRIGPVIAAGALLLVMLIHAVETTKFVLAWRDYADAVRRLATGTASDPALGDPRFVSATRIAPALQRLAWNSTTPYLSVLIAPGFAPTRLVVDPTATYFWISCATATRNAAETSGIPPDARDLLRRLACLHRP</sequence>
<feature type="transmembrane region" description="Helical" evidence="1">
    <location>
        <begin position="349"/>
        <end position="370"/>
    </location>
</feature>
<evidence type="ECO:0000313" key="2">
    <source>
        <dbReference type="EMBL" id="MFD2181355.1"/>
    </source>
</evidence>
<name>A0ABW5AGJ4_9BRAD</name>
<dbReference type="RefSeq" id="WP_378476541.1">
    <property type="nucleotide sequence ID" value="NZ_JBHUIW010000003.1"/>
</dbReference>
<feature type="transmembrane region" description="Helical" evidence="1">
    <location>
        <begin position="118"/>
        <end position="135"/>
    </location>
</feature>
<feature type="transmembrane region" description="Helical" evidence="1">
    <location>
        <begin position="251"/>
        <end position="269"/>
    </location>
</feature>
<comment type="caution">
    <text evidence="2">The sequence shown here is derived from an EMBL/GenBank/DDBJ whole genome shotgun (WGS) entry which is preliminary data.</text>
</comment>
<evidence type="ECO:0000256" key="1">
    <source>
        <dbReference type="SAM" id="Phobius"/>
    </source>
</evidence>
<feature type="transmembrane region" description="Helical" evidence="1">
    <location>
        <begin position="308"/>
        <end position="328"/>
    </location>
</feature>
<feature type="transmembrane region" description="Helical" evidence="1">
    <location>
        <begin position="166"/>
        <end position="191"/>
    </location>
</feature>
<feature type="transmembrane region" description="Helical" evidence="1">
    <location>
        <begin position="276"/>
        <end position="296"/>
    </location>
</feature>
<keyword evidence="1" id="KW-0472">Membrane</keyword>